<dbReference type="AlphaFoldDB" id="A0A7R9GTH4"/>
<sequence>MNKQCSAVQCSDPENLSNFISKYMSPLVDSNFIAGNHYARCSKKGCGLLDIDMKMEYDIFYKKDYNEHSIFISDHIEVSEPKRRCKGKTDARSERKSTFTYYIKIIGQLEEQHDNL</sequence>
<organism evidence="1">
    <name type="scientific">Timema cristinae</name>
    <name type="common">Walking stick</name>
    <dbReference type="NCBI Taxonomy" id="61476"/>
    <lineage>
        <taxon>Eukaryota</taxon>
        <taxon>Metazoa</taxon>
        <taxon>Ecdysozoa</taxon>
        <taxon>Arthropoda</taxon>
        <taxon>Hexapoda</taxon>
        <taxon>Insecta</taxon>
        <taxon>Pterygota</taxon>
        <taxon>Neoptera</taxon>
        <taxon>Polyneoptera</taxon>
        <taxon>Phasmatodea</taxon>
        <taxon>Timematodea</taxon>
        <taxon>Timematoidea</taxon>
        <taxon>Timematidae</taxon>
        <taxon>Timema</taxon>
    </lineage>
</organism>
<accession>A0A7R9GTH4</accession>
<protein>
    <submittedName>
        <fullName evidence="1">Uncharacterized protein</fullName>
    </submittedName>
</protein>
<proteinExistence type="predicted"/>
<evidence type="ECO:0000313" key="1">
    <source>
        <dbReference type="EMBL" id="CAD7396128.1"/>
    </source>
</evidence>
<gene>
    <name evidence="1" type="ORF">TCEB3V08_LOCUS3476</name>
</gene>
<name>A0A7R9GTH4_TIMCR</name>
<reference evidence="1" key="1">
    <citation type="submission" date="2020-11" db="EMBL/GenBank/DDBJ databases">
        <authorList>
            <person name="Tran Van P."/>
        </authorList>
    </citation>
    <scope>NUCLEOTIDE SEQUENCE</scope>
</reference>
<dbReference type="EMBL" id="OC317324">
    <property type="protein sequence ID" value="CAD7396128.1"/>
    <property type="molecule type" value="Genomic_DNA"/>
</dbReference>